<name>A0ABU0FH48_9HYPH</name>
<keyword evidence="2" id="KW-0812">Transmembrane</keyword>
<dbReference type="InterPro" id="IPR001623">
    <property type="entry name" value="DnaJ_domain"/>
</dbReference>
<dbReference type="Pfam" id="PF00226">
    <property type="entry name" value="DnaJ"/>
    <property type="match status" value="1"/>
</dbReference>
<sequence>MSQLILGCVVLLCLWQLLKPGSLSKSPALDRLLRRGGSFLAFALAIFMLTRGEIGLAVPLFILAAGLRGWLPRMSKTAFPRPHLRGNYVRTATMTVMLDPTRRPVDGQVTAGRFAGRKLSTMQPAELLALRQEIAADFFGRSILEAYLDRRLSGWREHFQDDSAAGRRGGASSDSMSKQEAYEILGVQPGSSADDIRRAHRTLMKKIHPDKGGTTQMAARVNQARDILLESH</sequence>
<comment type="similarity">
    <text evidence="5">Belongs to the TIM14 family.</text>
</comment>
<dbReference type="PANTHER" id="PTHR12763:SF28">
    <property type="entry name" value="GEO10507P1-RELATED"/>
    <property type="match status" value="1"/>
</dbReference>
<organism evidence="7 8">
    <name type="scientific">Labrys monachus</name>
    <dbReference type="NCBI Taxonomy" id="217067"/>
    <lineage>
        <taxon>Bacteria</taxon>
        <taxon>Pseudomonadati</taxon>
        <taxon>Pseudomonadota</taxon>
        <taxon>Alphaproteobacteria</taxon>
        <taxon>Hyphomicrobiales</taxon>
        <taxon>Xanthobacteraceae</taxon>
        <taxon>Labrys</taxon>
    </lineage>
</organism>
<evidence type="ECO:0000259" key="6">
    <source>
        <dbReference type="PROSITE" id="PS50076"/>
    </source>
</evidence>
<protein>
    <recommendedName>
        <fullName evidence="6">J domain-containing protein</fullName>
    </recommendedName>
</protein>
<dbReference type="InterPro" id="IPR036869">
    <property type="entry name" value="J_dom_sf"/>
</dbReference>
<evidence type="ECO:0000256" key="1">
    <source>
        <dbReference type="ARBA" id="ARBA00004167"/>
    </source>
</evidence>
<dbReference type="SUPFAM" id="SSF46565">
    <property type="entry name" value="Chaperone J-domain"/>
    <property type="match status" value="1"/>
</dbReference>
<comment type="subcellular location">
    <subcellularLocation>
        <location evidence="1">Membrane</location>
        <topology evidence="1">Single-pass membrane protein</topology>
    </subcellularLocation>
</comment>
<evidence type="ECO:0000256" key="5">
    <source>
        <dbReference type="ARBA" id="ARBA00038105"/>
    </source>
</evidence>
<dbReference type="Gene3D" id="1.10.287.110">
    <property type="entry name" value="DnaJ domain"/>
    <property type="match status" value="1"/>
</dbReference>
<dbReference type="Proteomes" id="UP001237448">
    <property type="component" value="Unassembled WGS sequence"/>
</dbReference>
<dbReference type="EMBL" id="JAUSVK010000001">
    <property type="protein sequence ID" value="MDQ0393925.1"/>
    <property type="molecule type" value="Genomic_DNA"/>
</dbReference>
<dbReference type="CDD" id="cd06257">
    <property type="entry name" value="DnaJ"/>
    <property type="match status" value="1"/>
</dbReference>
<keyword evidence="4" id="KW-0472">Membrane</keyword>
<dbReference type="SMART" id="SM00271">
    <property type="entry name" value="DnaJ"/>
    <property type="match status" value="1"/>
</dbReference>
<feature type="domain" description="J" evidence="6">
    <location>
        <begin position="180"/>
        <end position="232"/>
    </location>
</feature>
<dbReference type="PRINTS" id="PR00625">
    <property type="entry name" value="JDOMAIN"/>
</dbReference>
<keyword evidence="8" id="KW-1185">Reference proteome</keyword>
<evidence type="ECO:0000256" key="4">
    <source>
        <dbReference type="ARBA" id="ARBA00023136"/>
    </source>
</evidence>
<accession>A0ABU0FH48</accession>
<reference evidence="7 8" key="1">
    <citation type="submission" date="2023-07" db="EMBL/GenBank/DDBJ databases">
        <title>Genomic Encyclopedia of Type Strains, Phase IV (KMG-IV): sequencing the most valuable type-strain genomes for metagenomic binning, comparative biology and taxonomic classification.</title>
        <authorList>
            <person name="Goeker M."/>
        </authorList>
    </citation>
    <scope>NUCLEOTIDE SEQUENCE [LARGE SCALE GENOMIC DNA]</scope>
    <source>
        <strain evidence="7 8">DSM 5896</strain>
    </source>
</reference>
<evidence type="ECO:0000313" key="8">
    <source>
        <dbReference type="Proteomes" id="UP001237448"/>
    </source>
</evidence>
<evidence type="ECO:0000313" key="7">
    <source>
        <dbReference type="EMBL" id="MDQ0393925.1"/>
    </source>
</evidence>
<proteinExistence type="inferred from homology"/>
<keyword evidence="3" id="KW-1133">Transmembrane helix</keyword>
<dbReference type="PANTHER" id="PTHR12763">
    <property type="match status" value="1"/>
</dbReference>
<gene>
    <name evidence="7" type="ORF">J3R73_003717</name>
</gene>
<dbReference type="PROSITE" id="PS50076">
    <property type="entry name" value="DNAJ_2"/>
    <property type="match status" value="1"/>
</dbReference>
<dbReference type="RefSeq" id="WP_307430034.1">
    <property type="nucleotide sequence ID" value="NZ_JAUSVK010000001.1"/>
</dbReference>
<evidence type="ECO:0000256" key="2">
    <source>
        <dbReference type="ARBA" id="ARBA00022692"/>
    </source>
</evidence>
<comment type="caution">
    <text evidence="7">The sequence shown here is derived from an EMBL/GenBank/DDBJ whole genome shotgun (WGS) entry which is preliminary data.</text>
</comment>
<evidence type="ECO:0000256" key="3">
    <source>
        <dbReference type="ARBA" id="ARBA00022989"/>
    </source>
</evidence>